<keyword evidence="14" id="KW-1185">Reference proteome</keyword>
<gene>
    <name evidence="13" type="ORF">BCAM2696</name>
</gene>
<evidence type="ECO:0000256" key="2">
    <source>
        <dbReference type="ARBA" id="ARBA00011233"/>
    </source>
</evidence>
<evidence type="ECO:0000256" key="11">
    <source>
        <dbReference type="SAM" id="SignalP"/>
    </source>
</evidence>
<comment type="subunit">
    <text evidence="2">Homotrimer.</text>
</comment>
<evidence type="ECO:0000313" key="13">
    <source>
        <dbReference type="EMBL" id="CAR56560.1"/>
    </source>
</evidence>
<proteinExistence type="predicted"/>
<evidence type="ECO:0000256" key="3">
    <source>
        <dbReference type="ARBA" id="ARBA00022448"/>
    </source>
</evidence>
<dbReference type="Proteomes" id="UP000001035">
    <property type="component" value="Chromosome 2"/>
</dbReference>
<evidence type="ECO:0000259" key="12">
    <source>
        <dbReference type="Pfam" id="PF13609"/>
    </source>
</evidence>
<dbReference type="SUPFAM" id="SSF56935">
    <property type="entry name" value="Porins"/>
    <property type="match status" value="1"/>
</dbReference>
<name>B4EKW5_BURCJ</name>
<keyword evidence="3" id="KW-0813">Transport</keyword>
<dbReference type="GO" id="GO:0006811">
    <property type="term" value="P:monoatomic ion transport"/>
    <property type="evidence" value="ECO:0007669"/>
    <property type="project" value="UniProtKB-KW"/>
</dbReference>
<keyword evidence="4" id="KW-1134">Transmembrane beta strand</keyword>
<dbReference type="AlphaFoldDB" id="B4EKW5"/>
<feature type="domain" description="Porin" evidence="12">
    <location>
        <begin position="15"/>
        <end position="327"/>
    </location>
</feature>
<evidence type="ECO:0000256" key="1">
    <source>
        <dbReference type="ARBA" id="ARBA00004571"/>
    </source>
</evidence>
<keyword evidence="10" id="KW-0998">Cell outer membrane</keyword>
<dbReference type="GO" id="GO:0046930">
    <property type="term" value="C:pore complex"/>
    <property type="evidence" value="ECO:0007669"/>
    <property type="project" value="UniProtKB-KW"/>
</dbReference>
<evidence type="ECO:0000256" key="6">
    <source>
        <dbReference type="ARBA" id="ARBA00022729"/>
    </source>
</evidence>
<dbReference type="GO" id="GO:0015288">
    <property type="term" value="F:porin activity"/>
    <property type="evidence" value="ECO:0007669"/>
    <property type="project" value="UniProtKB-KW"/>
</dbReference>
<reference evidence="13 14" key="1">
    <citation type="journal article" date="2009" name="J. Bacteriol.">
        <title>The genome of Burkholderia cenocepacia J2315, an epidemic pathogen of cystic fibrosis patients.</title>
        <authorList>
            <person name="Holden M.T."/>
            <person name="Seth-Smith H.M."/>
            <person name="Crossman L.C."/>
            <person name="Sebaihia M."/>
            <person name="Bentley S.D."/>
            <person name="Cerdeno-Tarraga A.M."/>
            <person name="Thomson N.R."/>
            <person name="Bason N."/>
            <person name="Quail M.A."/>
            <person name="Sharp S."/>
            <person name="Cherevach I."/>
            <person name="Churcher C."/>
            <person name="Goodhead I."/>
            <person name="Hauser H."/>
            <person name="Holroyd N."/>
            <person name="Mungall K."/>
            <person name="Scott P."/>
            <person name="Walker D."/>
            <person name="White B."/>
            <person name="Rose H."/>
            <person name="Iversen P."/>
            <person name="Mil-Homens D."/>
            <person name="Rocha E.P."/>
            <person name="Fialho A.M."/>
            <person name="Baldwin A."/>
            <person name="Dowson C."/>
            <person name="Barrell B.G."/>
            <person name="Govan J.R."/>
            <person name="Vandamme P."/>
            <person name="Hart C.A."/>
            <person name="Mahenthiralingam E."/>
            <person name="Parkhill J."/>
        </authorList>
    </citation>
    <scope>NUCLEOTIDE SEQUENCE [LARGE SCALE GENOMIC DNA]</scope>
    <source>
        <strain evidence="14">ATCC BAA-245 / DSM 16553 / LMG 16656 / NCTC 13227 / J2315 / CF5610</strain>
    </source>
</reference>
<sequence length="356" mass="37688">MDGDTFMQRKAFLVSACVLCATPAHASSVTLYGIVDSYVEFDRVGSLSSMRQSGGGASTSRFGLTGVEDLGGGTSTKFVLESGFSPADGSFQGGTLFYRQAYVSLQNARYGDLRLGRQYTPAFYVVYDGDPFGLNERLSPLALLATSTDTITSNTTPPIPRFNQAASYLSPDWNGLRVMATYGFPTPNALSTQAGRNYGAGLQYRIGGLYVGAGFQGDTSAGNLGPVVAPSTTRHYVFATNYAFARVKLYAAFLYGVGTAARLPAFSTASVGASINVGALDRVLVSVVRRDVKGSANDATALGVGYDHPLSKRTSLYARYLYMKNGGDARNTVVAGLQPQAGGTEQVFALGIVHRF</sequence>
<dbReference type="CDD" id="cd00342">
    <property type="entry name" value="gram_neg_porins"/>
    <property type="match status" value="1"/>
</dbReference>
<keyword evidence="6 11" id="KW-0732">Signal</keyword>
<dbReference type="InterPro" id="IPR050298">
    <property type="entry name" value="Gram-neg_bact_OMP"/>
</dbReference>
<dbReference type="GO" id="GO:0009279">
    <property type="term" value="C:cell outer membrane"/>
    <property type="evidence" value="ECO:0007669"/>
    <property type="project" value="UniProtKB-SubCell"/>
</dbReference>
<evidence type="ECO:0000256" key="4">
    <source>
        <dbReference type="ARBA" id="ARBA00022452"/>
    </source>
</evidence>
<dbReference type="HOGENOM" id="CLU_038238_1_1_4"/>
<evidence type="ECO:0000256" key="5">
    <source>
        <dbReference type="ARBA" id="ARBA00022692"/>
    </source>
</evidence>
<accession>B4EKW5</accession>
<dbReference type="EMBL" id="AM747721">
    <property type="protein sequence ID" value="CAR56560.1"/>
    <property type="molecule type" value="Genomic_DNA"/>
</dbReference>
<protein>
    <submittedName>
        <fullName evidence="13">Gram-negative porin</fullName>
    </submittedName>
</protein>
<dbReference type="KEGG" id="bcj:BCAM2696"/>
<evidence type="ECO:0000256" key="10">
    <source>
        <dbReference type="ARBA" id="ARBA00023237"/>
    </source>
</evidence>
<dbReference type="Gene3D" id="2.40.160.10">
    <property type="entry name" value="Porin"/>
    <property type="match status" value="1"/>
</dbReference>
<dbReference type="Pfam" id="PF13609">
    <property type="entry name" value="Porin_4"/>
    <property type="match status" value="1"/>
</dbReference>
<dbReference type="InterPro" id="IPR023614">
    <property type="entry name" value="Porin_dom_sf"/>
</dbReference>
<evidence type="ECO:0000313" key="14">
    <source>
        <dbReference type="Proteomes" id="UP000001035"/>
    </source>
</evidence>
<evidence type="ECO:0000256" key="8">
    <source>
        <dbReference type="ARBA" id="ARBA00023114"/>
    </source>
</evidence>
<dbReference type="PANTHER" id="PTHR34501">
    <property type="entry name" value="PROTEIN YDDL-RELATED"/>
    <property type="match status" value="1"/>
</dbReference>
<feature type="signal peptide" evidence="11">
    <location>
        <begin position="1"/>
        <end position="26"/>
    </location>
</feature>
<evidence type="ECO:0000256" key="9">
    <source>
        <dbReference type="ARBA" id="ARBA00023136"/>
    </source>
</evidence>
<keyword evidence="8" id="KW-0626">Porin</keyword>
<dbReference type="PANTHER" id="PTHR34501:SF9">
    <property type="entry name" value="MAJOR OUTER MEMBRANE PROTEIN P.IA"/>
    <property type="match status" value="1"/>
</dbReference>
<keyword evidence="9" id="KW-0472">Membrane</keyword>
<dbReference type="InterPro" id="IPR033900">
    <property type="entry name" value="Gram_neg_porin_domain"/>
</dbReference>
<organism evidence="13 14">
    <name type="scientific">Burkholderia cenocepacia (strain ATCC BAA-245 / DSM 16553 / LMG 16656 / NCTC 13227 / J2315 / CF5610)</name>
    <name type="common">Burkholderia cepacia (strain J2315)</name>
    <dbReference type="NCBI Taxonomy" id="216591"/>
    <lineage>
        <taxon>Bacteria</taxon>
        <taxon>Pseudomonadati</taxon>
        <taxon>Pseudomonadota</taxon>
        <taxon>Betaproteobacteria</taxon>
        <taxon>Burkholderiales</taxon>
        <taxon>Burkholderiaceae</taxon>
        <taxon>Burkholderia</taxon>
        <taxon>Burkholderia cepacia complex</taxon>
    </lineage>
</organism>
<keyword evidence="5" id="KW-0812">Transmembrane</keyword>
<dbReference type="eggNOG" id="COG3203">
    <property type="taxonomic scope" value="Bacteria"/>
</dbReference>
<feature type="chain" id="PRO_5002801598" evidence="11">
    <location>
        <begin position="27"/>
        <end position="356"/>
    </location>
</feature>
<comment type="subcellular location">
    <subcellularLocation>
        <location evidence="1">Cell outer membrane</location>
        <topology evidence="1">Multi-pass membrane protein</topology>
    </subcellularLocation>
</comment>
<keyword evidence="7" id="KW-0406">Ion transport</keyword>
<evidence type="ECO:0000256" key="7">
    <source>
        <dbReference type="ARBA" id="ARBA00023065"/>
    </source>
</evidence>